<geneLocation type="plasmid" evidence="1">
    <name>pKP64477d</name>
</geneLocation>
<name>A0A1C8Y8G1_KLEPN</name>
<dbReference type="Pfam" id="PF19475">
    <property type="entry name" value="DUF6012"/>
    <property type="match status" value="1"/>
</dbReference>
<dbReference type="EMBL" id="MF150120">
    <property type="protein sequence ID" value="ASF81312.1"/>
    <property type="molecule type" value="Genomic_DNA"/>
</dbReference>
<protein>
    <submittedName>
        <fullName evidence="1">Uncharacterized protein</fullName>
    </submittedName>
</protein>
<reference evidence="1" key="1">
    <citation type="submission" date="2017-05" db="EMBL/GenBank/DDBJ databases">
        <authorList>
            <person name="Song R."/>
            <person name="Chenine A.L."/>
            <person name="Ruprecht R.M."/>
        </authorList>
    </citation>
    <scope>NUCLEOTIDE SEQUENCE</scope>
    <source>
        <strain evidence="1">A64477</strain>
        <plasmid evidence="1">pKP64477d</plasmid>
    </source>
</reference>
<proteinExistence type="predicted"/>
<sequence length="203" mass="23901">MAGKGEYMYLHIVPQLFHLMANKCHLESIVIPELDFKIEVDALSTGRPHPNKNIWVGMRKGRKAINGLLLKTDKHLKWFTADYQWHIENMGLITHRVTTYIEDNEFDMVSQDIMLNGGFEQWENRRHSAYNEISPAKNQPRMESFLSNPGKRDSHDTWRVFDWGDFLELREESLLLHTIQSERLNTDFPLFNRLPSHEQAIII</sequence>
<gene>
    <name evidence="1" type="ORF">KP64477d_00047</name>
</gene>
<dbReference type="InterPro" id="IPR046054">
    <property type="entry name" value="DUF6012"/>
</dbReference>
<accession>A0A1C8Y8G1</accession>
<evidence type="ECO:0000313" key="1">
    <source>
        <dbReference type="EMBL" id="ASF81312.1"/>
    </source>
</evidence>
<organism evidence="1">
    <name type="scientific">Klebsiella pneumoniae</name>
    <dbReference type="NCBI Taxonomy" id="573"/>
    <lineage>
        <taxon>Bacteria</taxon>
        <taxon>Pseudomonadati</taxon>
        <taxon>Pseudomonadota</taxon>
        <taxon>Gammaproteobacteria</taxon>
        <taxon>Enterobacterales</taxon>
        <taxon>Enterobacteriaceae</taxon>
        <taxon>Klebsiella/Raoultella group</taxon>
        <taxon>Klebsiella</taxon>
        <taxon>Klebsiella pneumoniae complex</taxon>
    </lineage>
</organism>
<dbReference type="AlphaFoldDB" id="A0A1C8Y8G1"/>
<keyword evidence="1" id="KW-0614">Plasmid</keyword>